<organism evidence="1 2">
    <name type="scientific">Citricoccus parietis</name>
    <dbReference type="NCBI Taxonomy" id="592307"/>
    <lineage>
        <taxon>Bacteria</taxon>
        <taxon>Bacillati</taxon>
        <taxon>Actinomycetota</taxon>
        <taxon>Actinomycetes</taxon>
        <taxon>Micrococcales</taxon>
        <taxon>Micrococcaceae</taxon>
        <taxon>Citricoccus</taxon>
    </lineage>
</organism>
<reference evidence="1 2" key="1">
    <citation type="submission" date="2024-09" db="EMBL/GenBank/DDBJ databases">
        <authorList>
            <person name="Sun Q."/>
            <person name="Mori K."/>
        </authorList>
    </citation>
    <scope>NUCLEOTIDE SEQUENCE [LARGE SCALE GENOMIC DNA]</scope>
    <source>
        <strain evidence="1 2">CCM 7609</strain>
    </source>
</reference>
<gene>
    <name evidence="1" type="ORF">ACFFX0_32380</name>
</gene>
<sequence>MPSWAASTSWPSCRRCGAGPWFPSWSPFQRRPGPWTRPSECWRPAPMACATESWMPAVWSRWPAGPYPDGRDGHAG</sequence>
<name>A0ABV5G9I8_9MICC</name>
<accession>A0ABV5G9I8</accession>
<evidence type="ECO:0000313" key="2">
    <source>
        <dbReference type="Proteomes" id="UP001589575"/>
    </source>
</evidence>
<evidence type="ECO:0000313" key="1">
    <source>
        <dbReference type="EMBL" id="MFB9075608.1"/>
    </source>
</evidence>
<comment type="caution">
    <text evidence="1">The sequence shown here is derived from an EMBL/GenBank/DDBJ whole genome shotgun (WGS) entry which is preliminary data.</text>
</comment>
<protein>
    <submittedName>
        <fullName evidence="1">Uncharacterized protein</fullName>
    </submittedName>
</protein>
<dbReference type="Proteomes" id="UP001589575">
    <property type="component" value="Unassembled WGS sequence"/>
</dbReference>
<dbReference type="EMBL" id="JBHMFI010000023">
    <property type="protein sequence ID" value="MFB9075608.1"/>
    <property type="molecule type" value="Genomic_DNA"/>
</dbReference>
<keyword evidence="2" id="KW-1185">Reference proteome</keyword>
<proteinExistence type="predicted"/>